<gene>
    <name evidence="6" type="ORF">RCOM_2120430</name>
</gene>
<keyword evidence="3" id="KW-0119">Carbohydrate metabolism</keyword>
<keyword evidence="4" id="KW-0684">Rhamnose metabolism</keyword>
<dbReference type="InterPro" id="IPR008000">
    <property type="entry name" value="Rham/fucose_mutarotase"/>
</dbReference>
<dbReference type="EMBL" id="EQ994901">
    <property type="protein sequence ID" value="EEF22338.1"/>
    <property type="molecule type" value="Genomic_DNA"/>
</dbReference>
<keyword evidence="1" id="KW-0963">Cytoplasm</keyword>
<evidence type="ECO:0000256" key="3">
    <source>
        <dbReference type="ARBA" id="ARBA00023277"/>
    </source>
</evidence>
<evidence type="ECO:0000313" key="7">
    <source>
        <dbReference type="Proteomes" id="UP000008311"/>
    </source>
</evidence>
<name>B9TP76_RICCO</name>
<dbReference type="PANTHER" id="PTHR34389">
    <property type="entry name" value="L-RHAMNOSE MUTAROTASE"/>
    <property type="match status" value="1"/>
</dbReference>
<dbReference type="GO" id="GO:0016857">
    <property type="term" value="F:racemase and epimerase activity, acting on carbohydrates and derivatives"/>
    <property type="evidence" value="ECO:0000318"/>
    <property type="project" value="GO_Central"/>
</dbReference>
<dbReference type="SUPFAM" id="SSF54909">
    <property type="entry name" value="Dimeric alpha+beta barrel"/>
    <property type="match status" value="1"/>
</dbReference>
<dbReference type="InterPro" id="IPR013448">
    <property type="entry name" value="L-rhamnose_mutarotase"/>
</dbReference>
<dbReference type="STRING" id="3988.B9TP76"/>
<dbReference type="GO" id="GO:0019301">
    <property type="term" value="P:rhamnose catabolic process"/>
    <property type="evidence" value="ECO:0000318"/>
    <property type="project" value="GO_Central"/>
</dbReference>
<evidence type="ECO:0008006" key="8">
    <source>
        <dbReference type="Google" id="ProtNLM"/>
    </source>
</evidence>
<accession>B9TP76</accession>
<evidence type="ECO:0000256" key="5">
    <source>
        <dbReference type="SAM" id="MobiDB-lite"/>
    </source>
</evidence>
<evidence type="ECO:0000313" key="6">
    <source>
        <dbReference type="EMBL" id="EEF22338.1"/>
    </source>
</evidence>
<dbReference type="Proteomes" id="UP000008311">
    <property type="component" value="Unassembled WGS sequence"/>
</dbReference>
<dbReference type="InterPro" id="IPR011008">
    <property type="entry name" value="Dimeric_a/b-barrel"/>
</dbReference>
<feature type="region of interest" description="Disordered" evidence="5">
    <location>
        <begin position="1"/>
        <end position="24"/>
    </location>
</feature>
<dbReference type="HAMAP" id="MF_01663">
    <property type="entry name" value="L_rham_rotase"/>
    <property type="match status" value="1"/>
</dbReference>
<feature type="region of interest" description="Disordered" evidence="5">
    <location>
        <begin position="110"/>
        <end position="141"/>
    </location>
</feature>
<sequence length="280" mass="31253">GGAPVRTRRELQGQARGKREEDLLVARRRLGDGRSRTGAGLRAGGRSAARVLRAAVARDVGETRVAAGCGRSVACGPARSEDVSAAGSLGLRAVRVRDGVWRESWPARRRKIPSGDRQGLGRHPEERVRGRPRRQYPADGRRAGVLPAHVQLRLRRRRLHAGGGGAETHGAGRRAMSETRAFIMRLKPGHVDEYKRRHDEIWPELADLLRASGIHDYSIFLDEASLQLFAVLKLRDGHTVAALPEHPVMRRWWDAMAPLMEVEPGNRPKEWALKRVFYLE</sequence>
<dbReference type="PANTHER" id="PTHR34389:SF2">
    <property type="entry name" value="L-RHAMNOSE MUTAROTASE"/>
    <property type="match status" value="1"/>
</dbReference>
<dbReference type="AlphaFoldDB" id="B9TP76"/>
<evidence type="ECO:0000256" key="1">
    <source>
        <dbReference type="ARBA" id="ARBA00022490"/>
    </source>
</evidence>
<dbReference type="NCBIfam" id="TIGR02625">
    <property type="entry name" value="YiiL_rotase"/>
    <property type="match status" value="1"/>
</dbReference>
<dbReference type="InParanoid" id="B9TP76"/>
<reference evidence="7" key="1">
    <citation type="journal article" date="2010" name="Nat. Biotechnol.">
        <title>Draft genome sequence of the oilseed species Ricinus communis.</title>
        <authorList>
            <person name="Chan A.P."/>
            <person name="Crabtree J."/>
            <person name="Zhao Q."/>
            <person name="Lorenzi H."/>
            <person name="Orvis J."/>
            <person name="Puiu D."/>
            <person name="Melake-Berhan A."/>
            <person name="Jones K.M."/>
            <person name="Redman J."/>
            <person name="Chen G."/>
            <person name="Cahoon E.B."/>
            <person name="Gedil M."/>
            <person name="Stanke M."/>
            <person name="Haas B.J."/>
            <person name="Wortman J.R."/>
            <person name="Fraser-Liggett C.M."/>
            <person name="Ravel J."/>
            <person name="Rabinowicz P.D."/>
        </authorList>
    </citation>
    <scope>NUCLEOTIDE SEQUENCE [LARGE SCALE GENOMIC DNA]</scope>
    <source>
        <strain evidence="7">cv. Hale</strain>
    </source>
</reference>
<evidence type="ECO:0000256" key="4">
    <source>
        <dbReference type="ARBA" id="ARBA00023308"/>
    </source>
</evidence>
<dbReference type="Gene3D" id="3.30.70.100">
    <property type="match status" value="1"/>
</dbReference>
<organism evidence="6 7">
    <name type="scientific">Ricinus communis</name>
    <name type="common">Castor bean</name>
    <dbReference type="NCBI Taxonomy" id="3988"/>
    <lineage>
        <taxon>Eukaryota</taxon>
        <taxon>Viridiplantae</taxon>
        <taxon>Streptophyta</taxon>
        <taxon>Embryophyta</taxon>
        <taxon>Tracheophyta</taxon>
        <taxon>Spermatophyta</taxon>
        <taxon>Magnoliopsida</taxon>
        <taxon>eudicotyledons</taxon>
        <taxon>Gunneridae</taxon>
        <taxon>Pentapetalae</taxon>
        <taxon>rosids</taxon>
        <taxon>fabids</taxon>
        <taxon>Malpighiales</taxon>
        <taxon>Euphorbiaceae</taxon>
        <taxon>Acalyphoideae</taxon>
        <taxon>Acalypheae</taxon>
        <taxon>Ricinus</taxon>
    </lineage>
</organism>
<proteinExistence type="inferred from homology"/>
<feature type="compositionally biased region" description="Basic and acidic residues" evidence="5">
    <location>
        <begin position="7"/>
        <end position="24"/>
    </location>
</feature>
<dbReference type="GO" id="GO:0005737">
    <property type="term" value="C:cytoplasm"/>
    <property type="evidence" value="ECO:0007669"/>
    <property type="project" value="InterPro"/>
</dbReference>
<keyword evidence="7" id="KW-1185">Reference proteome</keyword>
<protein>
    <recommendedName>
        <fullName evidence="8">L-rhamnose mutarotase</fullName>
    </recommendedName>
</protein>
<evidence type="ECO:0000256" key="2">
    <source>
        <dbReference type="ARBA" id="ARBA00023235"/>
    </source>
</evidence>
<feature type="non-terminal residue" evidence="6">
    <location>
        <position position="1"/>
    </location>
</feature>
<dbReference type="Pfam" id="PF05336">
    <property type="entry name" value="rhaM"/>
    <property type="match status" value="1"/>
</dbReference>
<keyword evidence="2" id="KW-0413">Isomerase</keyword>